<dbReference type="InterPro" id="IPR011330">
    <property type="entry name" value="Glyco_hydro/deAcase_b/a-brl"/>
</dbReference>
<dbReference type="OrthoDB" id="237949at2"/>
<dbReference type="InterPro" id="IPR011682">
    <property type="entry name" value="Glyco_hydro_38_C"/>
</dbReference>
<dbReference type="GO" id="GO:0004559">
    <property type="term" value="F:alpha-mannosidase activity"/>
    <property type="evidence" value="ECO:0007669"/>
    <property type="project" value="InterPro"/>
</dbReference>
<feature type="signal peptide" evidence="1">
    <location>
        <begin position="1"/>
        <end position="25"/>
    </location>
</feature>
<dbReference type="GO" id="GO:0009313">
    <property type="term" value="P:oligosaccharide catabolic process"/>
    <property type="evidence" value="ECO:0007669"/>
    <property type="project" value="TreeGrafter"/>
</dbReference>
<dbReference type="AlphaFoldDB" id="A0A2U3LDD2"/>
<dbReference type="PANTHER" id="PTHR46017:SF1">
    <property type="entry name" value="ALPHA-MANNOSIDASE 2C1"/>
    <property type="match status" value="1"/>
</dbReference>
<dbReference type="InterPro" id="IPR011013">
    <property type="entry name" value="Gal_mutarotase_sf_dom"/>
</dbReference>
<dbReference type="InterPro" id="IPR000602">
    <property type="entry name" value="Glyco_hydro_38_N"/>
</dbReference>
<evidence type="ECO:0000313" key="5">
    <source>
        <dbReference type="Proteomes" id="UP000238701"/>
    </source>
</evidence>
<evidence type="ECO:0000259" key="2">
    <source>
        <dbReference type="Pfam" id="PF01074"/>
    </source>
</evidence>
<evidence type="ECO:0000259" key="3">
    <source>
        <dbReference type="Pfam" id="PF07748"/>
    </source>
</evidence>
<dbReference type="SUPFAM" id="SSF74650">
    <property type="entry name" value="Galactose mutarotase-like"/>
    <property type="match status" value="1"/>
</dbReference>
<reference evidence="5" key="1">
    <citation type="submission" date="2018-02" db="EMBL/GenBank/DDBJ databases">
        <authorList>
            <person name="Hausmann B."/>
        </authorList>
    </citation>
    <scope>NUCLEOTIDE SEQUENCE [LARGE SCALE GENOMIC DNA]</scope>
    <source>
        <strain evidence="5">Peat soil MAG SbA1</strain>
    </source>
</reference>
<dbReference type="InterPro" id="IPR027291">
    <property type="entry name" value="Glyco_hydro_38_N_sf"/>
</dbReference>
<sequence>MKRDLIELSAVILAALLTLGQHPHAAGQQLDNQIIIRVHETAATNAAPGQPVATYLNGYHSSINGETIEYHSSDPDADSALLVRGQRIAHSITWETDPMPASNGDFQFIWLAGIECAGFEGEKESHQFDFLINGQRWFSFKNVKDSTAKNWRVAGKDGAELSFAALITDKAGDLFGYMVLKVPGKDFEAGKPLTLEVNGDNSGSPDWYMTFQHRFNFVPRVRAEPALFRNGSQVSQVLRLSLDNLTEGRTLEVRVPNHEPVRTALKIGANILQLPIPAASSEITLPVRFEVNDMTVDTSAVNVAPVKARDIYLLSYSHNDIGYTDLQPDVERKQWNNLEEAMRLIRETRDCPADARYKWNMETIWALESYLRQASAAQREEFFADVRQGSIGLSALYANLLTGLANSVEMSHFFDFARTLRRDYQIPMTTAVTSDVPGFSWGLVSAMAQSGVKYFATAPNVGDRIGYTLQTWGDKPFYWTSQSGQEKVLTWMAGASYSSFHEGTLSKLGDEKIMKLVRKLDEASYPYEIVQLPYTLGDNGPPDPTLSDFVKQWNERYVTPRLIVATHEQMFQEFEKRYGATLPVVQGDFTPYWEDGAASTAFETALNRAAVDRLIQGEVLWSMLSPASYPAQEYESAWRNVVFYDEHTWGAHNSIEEPDLPFVKQQWEFKRKFALDADRESHALLTKALHSTAEPAKTKTAIDVYNTNSWQRTDVVFPPPELSSAGDRVVDSDGQAVPSQRLSTGELAVLAENIPPFSARRFSVERGTAFAKSGAKVQGNTLENDFLVLSVNPQTGAIDSLRWKKNGVQLADATRGDGLNQYLYVLGTDPAKAQRVSNVRVRVKEQGSLVVSLLVEADAPGAKRYSSEIRLVAGINRVDLITNIGKQSVRDKEGVHIAFPFAVPGGQLRYDVADGVVRPEADQLAGACKNFFSVESWVDISNTDYGVTWATANAPLIEIGAITAEQPWMKSIQPSSSIYSYVMNNYWHTNYKADQEGPVTFSYSILPHAAFSVADAVKFGIERRQPLLAAVADLSMQPHFPLVRVSSPEVVVSSLKPIAAGRNWLAYVYNPTNSAQRISFQSDKGVPLSLRSSDADGRTGDEIHDFEIAAFGSAFVAISRSGSSDADQR</sequence>
<feature type="chain" id="PRO_5015422033" evidence="1">
    <location>
        <begin position="26"/>
        <end position="1129"/>
    </location>
</feature>
<feature type="domain" description="Glycosyl hydrolase family 38 C-terminal" evidence="3">
    <location>
        <begin position="782"/>
        <end position="949"/>
    </location>
</feature>
<protein>
    <submittedName>
        <fullName evidence="4">Putative Glycosyl hydrolases family 38 C-terminal domain protein</fullName>
    </submittedName>
</protein>
<organism evidence="4 5">
    <name type="scientific">Candidatus Sulfotelmatobacter kueseliae</name>
    <dbReference type="NCBI Taxonomy" id="2042962"/>
    <lineage>
        <taxon>Bacteria</taxon>
        <taxon>Pseudomonadati</taxon>
        <taxon>Acidobacteriota</taxon>
        <taxon>Terriglobia</taxon>
        <taxon>Terriglobales</taxon>
        <taxon>Candidatus Korobacteraceae</taxon>
        <taxon>Candidatus Sulfotelmatobacter</taxon>
    </lineage>
</organism>
<evidence type="ECO:0000256" key="1">
    <source>
        <dbReference type="SAM" id="SignalP"/>
    </source>
</evidence>
<dbReference type="GO" id="GO:0006013">
    <property type="term" value="P:mannose metabolic process"/>
    <property type="evidence" value="ECO:0007669"/>
    <property type="project" value="InterPro"/>
</dbReference>
<dbReference type="Gene3D" id="3.20.110.10">
    <property type="entry name" value="Glycoside hydrolase 38, N terminal domain"/>
    <property type="match status" value="1"/>
</dbReference>
<accession>A0A2U3LDD2</accession>
<dbReference type="Gene3D" id="2.70.98.30">
    <property type="entry name" value="Golgi alpha-mannosidase II, domain 4"/>
    <property type="match status" value="1"/>
</dbReference>
<dbReference type="EMBL" id="OMOD01000194">
    <property type="protein sequence ID" value="SPF49876.1"/>
    <property type="molecule type" value="Genomic_DNA"/>
</dbReference>
<dbReference type="CDD" id="cd10791">
    <property type="entry name" value="GH38N_AMII_like_1"/>
    <property type="match status" value="1"/>
</dbReference>
<gene>
    <name evidence="4" type="ORF">SBA1_950024</name>
</gene>
<proteinExistence type="predicted"/>
<keyword evidence="4" id="KW-0378">Hydrolase</keyword>
<dbReference type="Pfam" id="PF07748">
    <property type="entry name" value="Glyco_hydro_38C"/>
    <property type="match status" value="1"/>
</dbReference>
<feature type="domain" description="Glycoside hydrolase family 38 N-terminal" evidence="2">
    <location>
        <begin position="311"/>
        <end position="592"/>
    </location>
</feature>
<evidence type="ECO:0000313" key="4">
    <source>
        <dbReference type="EMBL" id="SPF49876.1"/>
    </source>
</evidence>
<dbReference type="SUPFAM" id="SSF88713">
    <property type="entry name" value="Glycoside hydrolase/deacetylase"/>
    <property type="match status" value="1"/>
</dbReference>
<dbReference type="Pfam" id="PF01074">
    <property type="entry name" value="Glyco_hydro_38N"/>
    <property type="match status" value="1"/>
</dbReference>
<dbReference type="Proteomes" id="UP000238701">
    <property type="component" value="Unassembled WGS sequence"/>
</dbReference>
<dbReference type="PANTHER" id="PTHR46017">
    <property type="entry name" value="ALPHA-MANNOSIDASE 2C1"/>
    <property type="match status" value="1"/>
</dbReference>
<name>A0A2U3LDD2_9BACT</name>
<dbReference type="GO" id="GO:0030246">
    <property type="term" value="F:carbohydrate binding"/>
    <property type="evidence" value="ECO:0007669"/>
    <property type="project" value="InterPro"/>
</dbReference>
<keyword evidence="1" id="KW-0732">Signal</keyword>